<name>A0AA48HZ94_9TREE</name>
<keyword evidence="3" id="KW-1185">Reference proteome</keyword>
<protein>
    <submittedName>
        <fullName evidence="2">Uncharacterized protein</fullName>
    </submittedName>
</protein>
<evidence type="ECO:0000313" key="2">
    <source>
        <dbReference type="EMBL" id="BEI88284.1"/>
    </source>
</evidence>
<accession>A0AA48HZ94</accession>
<reference evidence="2" key="1">
    <citation type="journal article" date="2023" name="BMC Genomics">
        <title>Chromosome-level genome assemblies of Cutaneotrichosporon spp. (Trichosporonales, Basidiomycota) reveal imbalanced evolution between nucleotide sequences and chromosome synteny.</title>
        <authorList>
            <person name="Kobayashi Y."/>
            <person name="Kayamori A."/>
            <person name="Aoki K."/>
            <person name="Shiwa Y."/>
            <person name="Matsutani M."/>
            <person name="Fujita N."/>
            <person name="Sugita T."/>
            <person name="Iwasaki W."/>
            <person name="Tanaka N."/>
            <person name="Takashima M."/>
        </authorList>
    </citation>
    <scope>NUCLEOTIDE SEQUENCE</scope>
    <source>
        <strain evidence="2">HIS019</strain>
    </source>
</reference>
<feature type="compositionally biased region" description="Basic and acidic residues" evidence="1">
    <location>
        <begin position="51"/>
        <end position="63"/>
    </location>
</feature>
<organism evidence="2 3">
    <name type="scientific">Cutaneotrichosporon cavernicola</name>
    <dbReference type="NCBI Taxonomy" id="279322"/>
    <lineage>
        <taxon>Eukaryota</taxon>
        <taxon>Fungi</taxon>
        <taxon>Dikarya</taxon>
        <taxon>Basidiomycota</taxon>
        <taxon>Agaricomycotina</taxon>
        <taxon>Tremellomycetes</taxon>
        <taxon>Trichosporonales</taxon>
        <taxon>Trichosporonaceae</taxon>
        <taxon>Cutaneotrichosporon</taxon>
    </lineage>
</organism>
<dbReference type="KEGG" id="ccac:CcaHIS019_0110020"/>
<sequence>MGHDNHPLPKRPVARHSDFPKLCANPPSSKKVKAWAATVLKSSPGTSSPDSSKDSVRDAHDFPALDVPPKPAILHANLVADDGTTFLLPAQALAKASDAFKSALTIPTPSPHDEQLVPEFPITGVSTAAVEFLAGVLTCPDAYHHPPHLALNGTEADNDALLTDLVELQDKFDVNPQIFFQAVIRRLELDYGHAKSQTIFVFATLGKFITVVARYSTFLLSPVHQYQYIYQPKRFWWTRTLMTKAPDRFEEVGIMVGRWNSEMTEFVGSCLYTDFKFSDTCSTHHCPTYASECGLEAAYYIHAAICIWETIEAYPQCVCLEVLLVALESEFRDSFCKTCGTAMIEAILRQYDWNITPSSWRLGNLNRDMPDMLFDYMSWTLSGKMKAVTTP</sequence>
<proteinExistence type="predicted"/>
<feature type="region of interest" description="Disordered" evidence="1">
    <location>
        <begin position="1"/>
        <end position="63"/>
    </location>
</feature>
<dbReference type="RefSeq" id="XP_060453550.1">
    <property type="nucleotide sequence ID" value="XM_060596571.1"/>
</dbReference>
<dbReference type="EMBL" id="AP028212">
    <property type="protein sequence ID" value="BEI88284.1"/>
    <property type="molecule type" value="Genomic_DNA"/>
</dbReference>
<evidence type="ECO:0000313" key="3">
    <source>
        <dbReference type="Proteomes" id="UP001233271"/>
    </source>
</evidence>
<dbReference type="AlphaFoldDB" id="A0AA48HZ94"/>
<dbReference type="GeneID" id="85492155"/>
<evidence type="ECO:0000256" key="1">
    <source>
        <dbReference type="SAM" id="MobiDB-lite"/>
    </source>
</evidence>
<dbReference type="Proteomes" id="UP001233271">
    <property type="component" value="Chromosome 1"/>
</dbReference>
<feature type="compositionally biased region" description="Low complexity" evidence="1">
    <location>
        <begin position="41"/>
        <end position="50"/>
    </location>
</feature>
<gene>
    <name evidence="2" type="ORF">CcaverHIS019_0110020</name>
</gene>